<proteinExistence type="predicted"/>
<feature type="chain" id="PRO_5039277400" evidence="1">
    <location>
        <begin position="23"/>
        <end position="452"/>
    </location>
</feature>
<sequence>MKKNIKIIVCFLLCFVMTACNGKEEDKKEQSNEVTELVLDDKQSSMAMQFVKDLTQRRYDKLQKEYSYDEQMSQAVQEKSFQKQLDGYNDSLGALLEAEQPYGQSYQGSTIIMIPCRMEEQNTNIQLSLNDQGQIQGLFFKPYKSQKKAAKAPEGVRESEVDLQIADGKKLNGRLTTPVKGDSFPLVILLAGSGANDMDETIYDNKPLQDIAWGLAKQGIASYRYDKRTYTYPESFTLKDTVEQEVIADAVAACNQMKQQTQIDGKKIYILGHSLSGYLIPRIAAKTDSCAGYIMMAAPARALDELLIEQVTYLAKLDGNVTKEEQAAIEQYKQDQQDLRRIDELSDAKMFFGGMSKAYMKDLLRYDAIQQAADIKAPVLCAQGLRDYQVTDKDQAIWRKHFEKQKNWTFTSYPKATHLMIDGEGTPSNEEYKTKGHVNQRFIDDIVKFIRK</sequence>
<dbReference type="Pfam" id="PF12146">
    <property type="entry name" value="Hydrolase_4"/>
    <property type="match status" value="1"/>
</dbReference>
<dbReference type="RefSeq" id="WP_117441765.1">
    <property type="nucleotide sequence ID" value="NZ_JAJFEN010000018.1"/>
</dbReference>
<protein>
    <submittedName>
        <fullName evidence="3">DUF3887 domain-containing protein</fullName>
    </submittedName>
</protein>
<dbReference type="PROSITE" id="PS51257">
    <property type="entry name" value="PROKAR_LIPOPROTEIN"/>
    <property type="match status" value="1"/>
</dbReference>
<dbReference type="SUPFAM" id="SSF53474">
    <property type="entry name" value="alpha/beta-Hydrolases"/>
    <property type="match status" value="1"/>
</dbReference>
<feature type="domain" description="Serine aminopeptidase S33" evidence="2">
    <location>
        <begin position="209"/>
        <end position="421"/>
    </location>
</feature>
<evidence type="ECO:0000313" key="4">
    <source>
        <dbReference type="Proteomes" id="UP000260025"/>
    </source>
</evidence>
<dbReference type="Gene3D" id="3.40.50.1820">
    <property type="entry name" value="alpha/beta hydrolase"/>
    <property type="match status" value="1"/>
</dbReference>
<dbReference type="PANTHER" id="PTHR43265:SF1">
    <property type="entry name" value="ESTERASE ESTD"/>
    <property type="match status" value="1"/>
</dbReference>
<evidence type="ECO:0000313" key="3">
    <source>
        <dbReference type="EMBL" id="RGC18517.1"/>
    </source>
</evidence>
<accession>A0A3E2W2W9</accession>
<dbReference type="InterPro" id="IPR029058">
    <property type="entry name" value="AB_hydrolase_fold"/>
</dbReference>
<evidence type="ECO:0000256" key="1">
    <source>
        <dbReference type="SAM" id="SignalP"/>
    </source>
</evidence>
<evidence type="ECO:0000259" key="2">
    <source>
        <dbReference type="Pfam" id="PF12146"/>
    </source>
</evidence>
<dbReference type="GO" id="GO:0052689">
    <property type="term" value="F:carboxylic ester hydrolase activity"/>
    <property type="evidence" value="ECO:0007669"/>
    <property type="project" value="TreeGrafter"/>
</dbReference>
<dbReference type="OrthoDB" id="9809549at2"/>
<dbReference type="PANTHER" id="PTHR43265">
    <property type="entry name" value="ESTERASE ESTD"/>
    <property type="match status" value="1"/>
</dbReference>
<gene>
    <name evidence="3" type="ORF">DXA38_02125</name>
</gene>
<dbReference type="InterPro" id="IPR022742">
    <property type="entry name" value="Hydrolase_4"/>
</dbReference>
<dbReference type="Proteomes" id="UP000260025">
    <property type="component" value="Unassembled WGS sequence"/>
</dbReference>
<reference evidence="3 4" key="1">
    <citation type="submission" date="2018-08" db="EMBL/GenBank/DDBJ databases">
        <title>A genome reference for cultivated species of the human gut microbiota.</title>
        <authorList>
            <person name="Zou Y."/>
            <person name="Xue W."/>
            <person name="Luo G."/>
        </authorList>
    </citation>
    <scope>NUCLEOTIDE SEQUENCE [LARGE SCALE GENOMIC DNA]</scope>
    <source>
        <strain evidence="3 4">OF01-2LB</strain>
    </source>
</reference>
<keyword evidence="1" id="KW-0732">Signal</keyword>
<dbReference type="AlphaFoldDB" id="A0A3E2W2W9"/>
<dbReference type="EMBL" id="QVEV01000002">
    <property type="protein sequence ID" value="RGC18517.1"/>
    <property type="molecule type" value="Genomic_DNA"/>
</dbReference>
<comment type="caution">
    <text evidence="3">The sequence shown here is derived from an EMBL/GenBank/DDBJ whole genome shotgun (WGS) entry which is preliminary data.</text>
</comment>
<organism evidence="3 4">
    <name type="scientific">Clostridium innocuum</name>
    <dbReference type="NCBI Taxonomy" id="1522"/>
    <lineage>
        <taxon>Bacteria</taxon>
        <taxon>Bacillati</taxon>
        <taxon>Bacillota</taxon>
        <taxon>Clostridia</taxon>
        <taxon>Eubacteriales</taxon>
        <taxon>Clostridiaceae</taxon>
        <taxon>Clostridium</taxon>
    </lineage>
</organism>
<feature type="signal peptide" evidence="1">
    <location>
        <begin position="1"/>
        <end position="22"/>
    </location>
</feature>
<dbReference type="InterPro" id="IPR053145">
    <property type="entry name" value="AB_hydrolase_Est10"/>
</dbReference>
<name>A0A3E2W2W9_CLOIN</name>
<dbReference type="Gene3D" id="3.10.450.590">
    <property type="match status" value="1"/>
</dbReference>